<dbReference type="InterPro" id="IPR029787">
    <property type="entry name" value="Nucleotide_cyclase"/>
</dbReference>
<feature type="non-terminal residue" evidence="2">
    <location>
        <position position="122"/>
    </location>
</feature>
<dbReference type="PANTHER" id="PTHR43081:SF19">
    <property type="entry name" value="PH-SENSITIVE ADENYLATE CYCLASE RV1264"/>
    <property type="match status" value="1"/>
</dbReference>
<reference evidence="2" key="1">
    <citation type="submission" date="2018-05" db="EMBL/GenBank/DDBJ databases">
        <authorList>
            <person name="Lanie J.A."/>
            <person name="Ng W.-L."/>
            <person name="Kazmierczak K.M."/>
            <person name="Andrzejewski T.M."/>
            <person name="Davidsen T.M."/>
            <person name="Wayne K.J."/>
            <person name="Tettelin H."/>
            <person name="Glass J.I."/>
            <person name="Rusch D."/>
            <person name="Podicherti R."/>
            <person name="Tsui H.-C.T."/>
            <person name="Winkler M.E."/>
        </authorList>
    </citation>
    <scope>NUCLEOTIDE SEQUENCE</scope>
</reference>
<dbReference type="PROSITE" id="PS50125">
    <property type="entry name" value="GUANYLATE_CYCLASE_2"/>
    <property type="match status" value="1"/>
</dbReference>
<proteinExistence type="predicted"/>
<name>A0A381T131_9ZZZZ</name>
<dbReference type="EMBL" id="UINC01003554">
    <property type="protein sequence ID" value="SVA07343.1"/>
    <property type="molecule type" value="Genomic_DNA"/>
</dbReference>
<dbReference type="CDD" id="cd07302">
    <property type="entry name" value="CHD"/>
    <property type="match status" value="1"/>
</dbReference>
<dbReference type="Pfam" id="PF00211">
    <property type="entry name" value="Guanylate_cyc"/>
    <property type="match status" value="1"/>
</dbReference>
<evidence type="ECO:0000313" key="2">
    <source>
        <dbReference type="EMBL" id="SVA07343.1"/>
    </source>
</evidence>
<dbReference type="SUPFAM" id="SSF55073">
    <property type="entry name" value="Nucleotide cyclase"/>
    <property type="match status" value="1"/>
</dbReference>
<dbReference type="GO" id="GO:0006171">
    <property type="term" value="P:cAMP biosynthetic process"/>
    <property type="evidence" value="ECO:0007669"/>
    <property type="project" value="TreeGrafter"/>
</dbReference>
<dbReference type="InterPro" id="IPR050697">
    <property type="entry name" value="Adenylyl/Guanylyl_Cyclase_3/4"/>
</dbReference>
<evidence type="ECO:0000259" key="1">
    <source>
        <dbReference type="PROSITE" id="PS50125"/>
    </source>
</evidence>
<dbReference type="PANTHER" id="PTHR43081">
    <property type="entry name" value="ADENYLATE CYCLASE, TERMINAL-DIFFERENTIATION SPECIFIC-RELATED"/>
    <property type="match status" value="1"/>
</dbReference>
<sequence length="122" mass="13272">MERKLSTIFASDVVGYSKMMGNNEEKTLETLGERREVIDSAITEHNGIIFGSAGDSVIAEFGSPVKATECAVQIQGKMKTMNEDIPVDQQMIFRIGINIGDVMVSKDNLFGDAVNVAARLES</sequence>
<dbReference type="InterPro" id="IPR001054">
    <property type="entry name" value="A/G_cyclase"/>
</dbReference>
<organism evidence="2">
    <name type="scientific">marine metagenome</name>
    <dbReference type="NCBI Taxonomy" id="408172"/>
    <lineage>
        <taxon>unclassified sequences</taxon>
        <taxon>metagenomes</taxon>
        <taxon>ecological metagenomes</taxon>
    </lineage>
</organism>
<accession>A0A381T131</accession>
<protein>
    <recommendedName>
        <fullName evidence="1">Guanylate cyclase domain-containing protein</fullName>
    </recommendedName>
</protein>
<feature type="domain" description="Guanylate cyclase" evidence="1">
    <location>
        <begin position="7"/>
        <end position="121"/>
    </location>
</feature>
<dbReference type="AlphaFoldDB" id="A0A381T131"/>
<gene>
    <name evidence="2" type="ORF">METZ01_LOCUS60197</name>
</gene>
<dbReference type="Gene3D" id="3.30.70.1230">
    <property type="entry name" value="Nucleotide cyclase"/>
    <property type="match status" value="1"/>
</dbReference>
<dbReference type="GO" id="GO:0035556">
    <property type="term" value="P:intracellular signal transduction"/>
    <property type="evidence" value="ECO:0007669"/>
    <property type="project" value="InterPro"/>
</dbReference>